<evidence type="ECO:0000313" key="2">
    <source>
        <dbReference type="EMBL" id="CAK0852359.1"/>
    </source>
</evidence>
<dbReference type="Proteomes" id="UP001189429">
    <property type="component" value="Unassembled WGS sequence"/>
</dbReference>
<reference evidence="2" key="1">
    <citation type="submission" date="2023-10" db="EMBL/GenBank/DDBJ databases">
        <authorList>
            <person name="Chen Y."/>
            <person name="Shah S."/>
            <person name="Dougan E. K."/>
            <person name="Thang M."/>
            <person name="Chan C."/>
        </authorList>
    </citation>
    <scope>NUCLEOTIDE SEQUENCE [LARGE SCALE GENOMIC DNA]</scope>
</reference>
<evidence type="ECO:0000256" key="1">
    <source>
        <dbReference type="SAM" id="MobiDB-lite"/>
    </source>
</evidence>
<protein>
    <recommendedName>
        <fullName evidence="4">Amine oxidase</fullName>
    </recommendedName>
</protein>
<accession>A0ABN9U0R5</accession>
<gene>
    <name evidence="2" type="ORF">PCOR1329_LOCUS44184</name>
</gene>
<feature type="region of interest" description="Disordered" evidence="1">
    <location>
        <begin position="1"/>
        <end position="23"/>
    </location>
</feature>
<organism evidence="2 3">
    <name type="scientific">Prorocentrum cordatum</name>
    <dbReference type="NCBI Taxonomy" id="2364126"/>
    <lineage>
        <taxon>Eukaryota</taxon>
        <taxon>Sar</taxon>
        <taxon>Alveolata</taxon>
        <taxon>Dinophyceae</taxon>
        <taxon>Prorocentrales</taxon>
        <taxon>Prorocentraceae</taxon>
        <taxon>Prorocentrum</taxon>
    </lineage>
</organism>
<evidence type="ECO:0000313" key="3">
    <source>
        <dbReference type="Proteomes" id="UP001189429"/>
    </source>
</evidence>
<evidence type="ECO:0008006" key="4">
    <source>
        <dbReference type="Google" id="ProtNLM"/>
    </source>
</evidence>
<keyword evidence="3" id="KW-1185">Reference proteome</keyword>
<name>A0ABN9U0R5_9DINO</name>
<dbReference type="Gene3D" id="2.40.128.20">
    <property type="match status" value="1"/>
</dbReference>
<sequence length="241" mass="27021">MSRRLAARHSQPDQRLNGRPQAFGPRTACRSSLLLYIGPVACPTSGHGAAERGEAGPGCAAAGNVIEDMFTVNCPWPWKTNVDGPWLPGWSSKTGKRRLNLYTCNMTMFYQPERLGVMREIGFGQEFDNMVLETWQDPDMQSRTGYDYTRALQFQCVSVDDKVTFTGINFLSREPIVSQPMLQEMFVRARALGLEPYGSNDMHIVNHEDCDYPISTDRGWMGDRPEWPCPVVFTGDAGAEL</sequence>
<dbReference type="EMBL" id="CAUYUJ010015308">
    <property type="protein sequence ID" value="CAK0852359.1"/>
    <property type="molecule type" value="Genomic_DNA"/>
</dbReference>
<dbReference type="InterPro" id="IPR012674">
    <property type="entry name" value="Calycin"/>
</dbReference>
<proteinExistence type="predicted"/>
<comment type="caution">
    <text evidence="2">The sequence shown here is derived from an EMBL/GenBank/DDBJ whole genome shotgun (WGS) entry which is preliminary data.</text>
</comment>